<keyword evidence="3" id="KW-0732">Signal</keyword>
<dbReference type="PANTHER" id="PTHR31189">
    <property type="entry name" value="OS03G0336100 PROTEIN-RELATED"/>
    <property type="match status" value="1"/>
</dbReference>
<dbReference type="InterPro" id="IPR006045">
    <property type="entry name" value="Cupin_1"/>
</dbReference>
<feature type="signal peptide" evidence="3">
    <location>
        <begin position="1"/>
        <end position="25"/>
    </location>
</feature>
<name>A0A3Q7I6G7_SOLLC</name>
<feature type="domain" description="Cupin type-1" evidence="4">
    <location>
        <begin position="671"/>
        <end position="826"/>
    </location>
</feature>
<dbReference type="OMA" id="DENEWFP"/>
<reference evidence="5" key="2">
    <citation type="submission" date="2019-01" db="UniProtKB">
        <authorList>
            <consortium name="EnsemblPlants"/>
        </authorList>
    </citation>
    <scope>IDENTIFICATION</scope>
    <source>
        <strain evidence="5">cv. Heinz 1706</strain>
    </source>
</reference>
<dbReference type="InterPro" id="IPR011051">
    <property type="entry name" value="RmlC_Cupin_sf"/>
</dbReference>
<evidence type="ECO:0000313" key="6">
    <source>
        <dbReference type="Proteomes" id="UP000004994"/>
    </source>
</evidence>
<dbReference type="InterPro" id="IPR014710">
    <property type="entry name" value="RmlC-like_jellyroll"/>
</dbReference>
<dbReference type="CDD" id="cd02244">
    <property type="entry name" value="cupin_7S_vicilin-like_N"/>
    <property type="match status" value="2"/>
</dbReference>
<dbReference type="Pfam" id="PF00190">
    <property type="entry name" value="Cupin_1"/>
    <property type="match status" value="3"/>
</dbReference>
<evidence type="ECO:0000256" key="2">
    <source>
        <dbReference type="SAM" id="MobiDB-lite"/>
    </source>
</evidence>
<dbReference type="AlphaFoldDB" id="A0A3Q7I6G7"/>
<dbReference type="Proteomes" id="UP000004994">
    <property type="component" value="Chromosome 9"/>
</dbReference>
<dbReference type="Gene3D" id="2.60.120.10">
    <property type="entry name" value="Jelly Rolls"/>
    <property type="match status" value="5"/>
</dbReference>
<dbReference type="SMART" id="SM00835">
    <property type="entry name" value="Cupin_1"/>
    <property type="match status" value="3"/>
</dbReference>
<dbReference type="PANTHER" id="PTHR31189:SF41">
    <property type="entry name" value="VICILIN C72"/>
    <property type="match status" value="1"/>
</dbReference>
<feature type="compositionally biased region" description="Basic and acidic residues" evidence="2">
    <location>
        <begin position="382"/>
        <end position="397"/>
    </location>
</feature>
<accession>A0A3Q7I6G7</accession>
<dbReference type="CDD" id="cd02245">
    <property type="entry name" value="cupin_7S_vicilin-like_C"/>
    <property type="match status" value="2"/>
</dbReference>
<dbReference type="STRING" id="4081.A0A3Q7I6G7"/>
<evidence type="ECO:0000256" key="3">
    <source>
        <dbReference type="SAM" id="SignalP"/>
    </source>
</evidence>
<comment type="similarity">
    <text evidence="1">Belongs to the 7S seed storage protein family.</text>
</comment>
<dbReference type="InterPro" id="IPR050253">
    <property type="entry name" value="Seed_Storage-Functional"/>
</dbReference>
<dbReference type="InParanoid" id="A0A3Q7I6G7"/>
<evidence type="ECO:0000259" key="4">
    <source>
        <dbReference type="SMART" id="SM00835"/>
    </source>
</evidence>
<proteinExistence type="inferred from homology"/>
<protein>
    <recommendedName>
        <fullName evidence="4">Cupin type-1 domain-containing protein</fullName>
    </recommendedName>
</protein>
<organism evidence="5">
    <name type="scientific">Solanum lycopersicum</name>
    <name type="common">Tomato</name>
    <name type="synonym">Lycopersicon esculentum</name>
    <dbReference type="NCBI Taxonomy" id="4081"/>
    <lineage>
        <taxon>Eukaryota</taxon>
        <taxon>Viridiplantae</taxon>
        <taxon>Streptophyta</taxon>
        <taxon>Embryophyta</taxon>
        <taxon>Tracheophyta</taxon>
        <taxon>Spermatophyta</taxon>
        <taxon>Magnoliopsida</taxon>
        <taxon>eudicotyledons</taxon>
        <taxon>Gunneridae</taxon>
        <taxon>Pentapetalae</taxon>
        <taxon>asterids</taxon>
        <taxon>lamiids</taxon>
        <taxon>Solanales</taxon>
        <taxon>Solanaceae</taxon>
        <taxon>Solanoideae</taxon>
        <taxon>Solaneae</taxon>
        <taxon>Solanum</taxon>
        <taxon>Solanum subgen. Lycopersicon</taxon>
    </lineage>
</organism>
<feature type="domain" description="Cupin type-1" evidence="4">
    <location>
        <begin position="112"/>
        <end position="276"/>
    </location>
</feature>
<feature type="chain" id="PRO_5018583921" description="Cupin type-1 domain-containing protein" evidence="3">
    <location>
        <begin position="26"/>
        <end position="861"/>
    </location>
</feature>
<evidence type="ECO:0000313" key="5">
    <source>
        <dbReference type="EnsemblPlants" id="Solyc09g082330.2.1"/>
    </source>
</evidence>
<keyword evidence="6" id="KW-1185">Reference proteome</keyword>
<dbReference type="PaxDb" id="4081-Solyc09g082330.1.1"/>
<dbReference type="SMR" id="A0A3Q7I6G7"/>
<dbReference type="EnsemblPlants" id="Solyc09g082330.2.1">
    <property type="protein sequence ID" value="Solyc09g082330.2.1"/>
    <property type="gene ID" value="Solyc09g082330.2"/>
</dbReference>
<reference evidence="5" key="1">
    <citation type="journal article" date="2012" name="Nature">
        <title>The tomato genome sequence provides insights into fleshy fruit evolution.</title>
        <authorList>
            <consortium name="Tomato Genome Consortium"/>
        </authorList>
    </citation>
    <scope>NUCLEOTIDE SEQUENCE [LARGE SCALE GENOMIC DNA]</scope>
    <source>
        <strain evidence="5">cv. Heinz 1706</strain>
    </source>
</reference>
<evidence type="ECO:0000256" key="1">
    <source>
        <dbReference type="ARBA" id="ARBA00023597"/>
    </source>
</evidence>
<dbReference type="Gramene" id="Solyc09g082330.2.1">
    <property type="protein sequence ID" value="Solyc09g082330.2.1"/>
    <property type="gene ID" value="Solyc09g082330.2"/>
</dbReference>
<feature type="region of interest" description="Disordered" evidence="2">
    <location>
        <begin position="371"/>
        <end position="397"/>
    </location>
</feature>
<dbReference type="SUPFAM" id="SSF51182">
    <property type="entry name" value="RmlC-like cupins"/>
    <property type="match status" value="3"/>
</dbReference>
<feature type="domain" description="Cupin type-1" evidence="4">
    <location>
        <begin position="297"/>
        <end position="476"/>
    </location>
</feature>
<sequence>MAIFTKPKLLFIFFLILSLVLVSQCYDQNPRGYQDPQEKLRECQQRCERQQPGQQKQLCKQRCEQQCQSEQQGQRLQECQQRCQQEYQREKGQHQGETNPQWEQQEKSNNPYLFESQRFRSRFRASHGDFRILERFNQRSQLLKGIEKYRVAILELEPQSFVLPHHCDGEAIYVVVKGQGVINIAEQDNKNSFNLQKGDVIRLFAGSNVYLLNKDNNEKLFVYVLAKSVNAPGNLQEYFSAGGQNPESFYRAFSSDILESAFNEGIIIKASEEQIRAISEHASRSTQQTRGRTQGPFNLMKERPVFESRFGQFFEARPERYEQLRDLDAAVGFMNINQGGMVLPYYNTKSTKLVMVIEGNARFEMACPHLGRQSQSPWSRGQGREQEREQEQEQEEGDVHYQKIRGNLNVGDVLVIPAGHPITFVATGNSNLRIVGFGVDAENNKKNFLAGKQNIWRNIDREAKELSFSMPGREVEEIFQRQDQSYFVAGPEHRQQRERENNNPYLFESHMFKSRFESKHGEFRVLDKFTQLLLGIENYRIGVLEFEPRSFLLPHHFDAQLLLLIVRGRGSISIAEEDEKNSFNLEYGDVLSVSAGSTIYFTNTDNKEKFSVYVLAKAINVPGQFQTPRSRLERLFGLQKQGIIIKASEEKIRAISQHASRSTRGETRGPFNVLNQRPLIGNRFGQYFEAAPESFQHLMDLDVAVGIMNINQGGMILPVYSTRTTWLVMVAQGNGRFEMVSSQSQERRGHRKAVRDCLSVGDFFVIPAGHPITVIANADSNLSMVGFGINGHNSMLNFLAGQESIWRNVNRETKELSFNMPAREVEEILQNQNESYFVAAPNEEGKKMGQQYESLILDLVF</sequence>